<evidence type="ECO:0000313" key="1">
    <source>
        <dbReference type="EMBL" id="SUA70191.1"/>
    </source>
</evidence>
<proteinExistence type="predicted"/>
<evidence type="ECO:0000313" key="2">
    <source>
        <dbReference type="Proteomes" id="UP000254400"/>
    </source>
</evidence>
<dbReference type="EMBL" id="UGSC01000001">
    <property type="protein sequence ID" value="SUA70191.1"/>
    <property type="molecule type" value="Genomic_DNA"/>
</dbReference>
<dbReference type="Proteomes" id="UP000254400">
    <property type="component" value="Unassembled WGS sequence"/>
</dbReference>
<organism evidence="1 2">
    <name type="scientific">Paenibacillus polymyxa</name>
    <name type="common">Bacillus polymyxa</name>
    <dbReference type="NCBI Taxonomy" id="1406"/>
    <lineage>
        <taxon>Bacteria</taxon>
        <taxon>Bacillati</taxon>
        <taxon>Bacillota</taxon>
        <taxon>Bacilli</taxon>
        <taxon>Bacillales</taxon>
        <taxon>Paenibacillaceae</taxon>
        <taxon>Paenibacillus</taxon>
    </lineage>
</organism>
<dbReference type="AlphaFoldDB" id="A0A378Y0X8"/>
<reference evidence="1 2" key="1">
    <citation type="submission" date="2018-06" db="EMBL/GenBank/DDBJ databases">
        <authorList>
            <consortium name="Pathogen Informatics"/>
            <person name="Doyle S."/>
        </authorList>
    </citation>
    <scope>NUCLEOTIDE SEQUENCE [LARGE SCALE GENOMIC DNA]</scope>
    <source>
        <strain evidence="1 2">NCTC10343</strain>
    </source>
</reference>
<name>A0A378Y0X8_PAEPO</name>
<protein>
    <submittedName>
        <fullName evidence="1">Uncharacterized protein</fullName>
    </submittedName>
</protein>
<gene>
    <name evidence="1" type="ORF">NCTC10343_03061</name>
</gene>
<accession>A0A378Y0X8</accession>
<sequence>MKDLNEFWLSSKEIQKKIRRNKILYFLTRRKKYKDEIERLVGVSMSSYKFKTRCRFKY</sequence>